<organism evidence="4">
    <name type="scientific">Echinostoma caproni</name>
    <dbReference type="NCBI Taxonomy" id="27848"/>
    <lineage>
        <taxon>Eukaryota</taxon>
        <taxon>Metazoa</taxon>
        <taxon>Spiralia</taxon>
        <taxon>Lophotrochozoa</taxon>
        <taxon>Platyhelminthes</taxon>
        <taxon>Trematoda</taxon>
        <taxon>Digenea</taxon>
        <taxon>Plagiorchiida</taxon>
        <taxon>Echinostomata</taxon>
        <taxon>Echinostomatoidea</taxon>
        <taxon>Echinostomatidae</taxon>
        <taxon>Echinostoma</taxon>
    </lineage>
</organism>
<proteinExistence type="predicted"/>
<dbReference type="Pfam" id="PF23055">
    <property type="entry name" value="DUF7041"/>
    <property type="match status" value="1"/>
</dbReference>
<evidence type="ECO:0000313" key="2">
    <source>
        <dbReference type="EMBL" id="VDP91861.1"/>
    </source>
</evidence>
<evidence type="ECO:0000313" key="3">
    <source>
        <dbReference type="Proteomes" id="UP000272942"/>
    </source>
</evidence>
<name>A0A183B5V4_9TREM</name>
<reference evidence="2 3" key="2">
    <citation type="submission" date="2018-11" db="EMBL/GenBank/DDBJ databases">
        <authorList>
            <consortium name="Pathogen Informatics"/>
        </authorList>
    </citation>
    <scope>NUCLEOTIDE SEQUENCE [LARGE SCALE GENOMIC DNA]</scope>
    <source>
        <strain evidence="2 3">Egypt</strain>
    </source>
</reference>
<evidence type="ECO:0000313" key="4">
    <source>
        <dbReference type="WBParaSite" id="ECPE_0001462901-mRNA-1"/>
    </source>
</evidence>
<sequence length="99" mass="11662">MTGPDHQYPTDSETLWAHIKAPEFMLEDPGAFLTLLEARFHETRATGQLSRYHKLLSAIPRELLSSFRDIYMNTRPNNPYNLLKEELIRRMVIFEEDLI</sequence>
<dbReference type="AlphaFoldDB" id="A0A183B5V4"/>
<evidence type="ECO:0000259" key="1">
    <source>
        <dbReference type="Pfam" id="PF23055"/>
    </source>
</evidence>
<dbReference type="InterPro" id="IPR055469">
    <property type="entry name" value="DUF7041"/>
</dbReference>
<keyword evidence="3" id="KW-1185">Reference proteome</keyword>
<dbReference type="OrthoDB" id="6262499at2759"/>
<dbReference type="EMBL" id="UZAN01057961">
    <property type="protein sequence ID" value="VDP91861.1"/>
    <property type="molecule type" value="Genomic_DNA"/>
</dbReference>
<accession>A0A183B5V4</accession>
<protein>
    <submittedName>
        <fullName evidence="4">DUF3263 domain-containing protein</fullName>
    </submittedName>
</protein>
<dbReference type="WBParaSite" id="ECPE_0001462901-mRNA-1">
    <property type="protein sequence ID" value="ECPE_0001462901-mRNA-1"/>
    <property type="gene ID" value="ECPE_0001462901"/>
</dbReference>
<gene>
    <name evidence="2" type="ORF">ECPE_LOCUS14589</name>
</gene>
<dbReference type="Proteomes" id="UP000272942">
    <property type="component" value="Unassembled WGS sequence"/>
</dbReference>
<feature type="domain" description="DUF7041" evidence="1">
    <location>
        <begin position="22"/>
        <end position="92"/>
    </location>
</feature>
<reference evidence="4" key="1">
    <citation type="submission" date="2016-06" db="UniProtKB">
        <authorList>
            <consortium name="WormBaseParasite"/>
        </authorList>
    </citation>
    <scope>IDENTIFICATION</scope>
</reference>